<dbReference type="Proteomes" id="UP000324222">
    <property type="component" value="Unassembled WGS sequence"/>
</dbReference>
<evidence type="ECO:0000313" key="3">
    <source>
        <dbReference type="Proteomes" id="UP000324222"/>
    </source>
</evidence>
<proteinExistence type="predicted"/>
<reference evidence="2 3" key="1">
    <citation type="submission" date="2019-05" db="EMBL/GenBank/DDBJ databases">
        <title>Another draft genome of Portunus trituberculatus and its Hox gene families provides insights of decapod evolution.</title>
        <authorList>
            <person name="Jeong J.-H."/>
            <person name="Song I."/>
            <person name="Kim S."/>
            <person name="Choi T."/>
            <person name="Kim D."/>
            <person name="Ryu S."/>
            <person name="Kim W."/>
        </authorList>
    </citation>
    <scope>NUCLEOTIDE SEQUENCE [LARGE SCALE GENOMIC DNA]</scope>
    <source>
        <tissue evidence="2">Muscle</tissue>
    </source>
</reference>
<dbReference type="AlphaFoldDB" id="A0A5B7GFR6"/>
<evidence type="ECO:0000256" key="1">
    <source>
        <dbReference type="SAM" id="MobiDB-lite"/>
    </source>
</evidence>
<feature type="compositionally biased region" description="Gly residues" evidence="1">
    <location>
        <begin position="35"/>
        <end position="45"/>
    </location>
</feature>
<feature type="region of interest" description="Disordered" evidence="1">
    <location>
        <begin position="30"/>
        <end position="94"/>
    </location>
</feature>
<accession>A0A5B7GFR6</accession>
<protein>
    <submittedName>
        <fullName evidence="2">Uncharacterized protein</fullName>
    </submittedName>
</protein>
<comment type="caution">
    <text evidence="2">The sequence shown here is derived from an EMBL/GenBank/DDBJ whole genome shotgun (WGS) entry which is preliminary data.</text>
</comment>
<keyword evidence="3" id="KW-1185">Reference proteome</keyword>
<feature type="compositionally biased region" description="Pro residues" evidence="1">
    <location>
        <begin position="60"/>
        <end position="75"/>
    </location>
</feature>
<gene>
    <name evidence="2" type="ORF">E2C01_050306</name>
</gene>
<dbReference type="EMBL" id="VSRR010013867">
    <property type="protein sequence ID" value="MPC56349.1"/>
    <property type="molecule type" value="Genomic_DNA"/>
</dbReference>
<name>A0A5B7GFR6_PORTR</name>
<feature type="compositionally biased region" description="Polar residues" evidence="1">
    <location>
        <begin position="79"/>
        <end position="94"/>
    </location>
</feature>
<sequence length="94" mass="9956">MRSTIPVVSKVLWDAHCRLSAGDRRLCVEGQSTEDGGGGSYGCGGRTVSEGHSAAWHPARPLPPTPREQPTPTPAPTSHFRSSPTLTQLRTGPP</sequence>
<organism evidence="2 3">
    <name type="scientific">Portunus trituberculatus</name>
    <name type="common">Swimming crab</name>
    <name type="synonym">Neptunus trituberculatus</name>
    <dbReference type="NCBI Taxonomy" id="210409"/>
    <lineage>
        <taxon>Eukaryota</taxon>
        <taxon>Metazoa</taxon>
        <taxon>Ecdysozoa</taxon>
        <taxon>Arthropoda</taxon>
        <taxon>Crustacea</taxon>
        <taxon>Multicrustacea</taxon>
        <taxon>Malacostraca</taxon>
        <taxon>Eumalacostraca</taxon>
        <taxon>Eucarida</taxon>
        <taxon>Decapoda</taxon>
        <taxon>Pleocyemata</taxon>
        <taxon>Brachyura</taxon>
        <taxon>Eubrachyura</taxon>
        <taxon>Portunoidea</taxon>
        <taxon>Portunidae</taxon>
        <taxon>Portuninae</taxon>
        <taxon>Portunus</taxon>
    </lineage>
</organism>
<evidence type="ECO:0000313" key="2">
    <source>
        <dbReference type="EMBL" id="MPC56349.1"/>
    </source>
</evidence>